<evidence type="ECO:0000256" key="13">
    <source>
        <dbReference type="SAM" id="SignalP"/>
    </source>
</evidence>
<evidence type="ECO:0000256" key="7">
    <source>
        <dbReference type="ARBA" id="ARBA00023065"/>
    </source>
</evidence>
<name>A0A437JA30_9SPHN</name>
<evidence type="ECO:0000256" key="9">
    <source>
        <dbReference type="ARBA" id="ARBA00023136"/>
    </source>
</evidence>
<evidence type="ECO:0000313" key="17">
    <source>
        <dbReference type="Proteomes" id="UP000282977"/>
    </source>
</evidence>
<keyword evidence="10 11" id="KW-0998">Cell outer membrane</keyword>
<evidence type="ECO:0000256" key="2">
    <source>
        <dbReference type="ARBA" id="ARBA00022448"/>
    </source>
</evidence>
<reference evidence="16 17" key="1">
    <citation type="submission" date="2019-01" db="EMBL/GenBank/DDBJ databases">
        <authorList>
            <person name="Chen W.-M."/>
        </authorList>
    </citation>
    <scope>NUCLEOTIDE SEQUENCE [LARGE SCALE GENOMIC DNA]</scope>
    <source>
        <strain evidence="16 17">TLA-22</strain>
    </source>
</reference>
<dbReference type="SUPFAM" id="SSF56935">
    <property type="entry name" value="Porins"/>
    <property type="match status" value="1"/>
</dbReference>
<evidence type="ECO:0000256" key="12">
    <source>
        <dbReference type="RuleBase" id="RU003357"/>
    </source>
</evidence>
<evidence type="ECO:0000259" key="14">
    <source>
        <dbReference type="Pfam" id="PF00593"/>
    </source>
</evidence>
<comment type="similarity">
    <text evidence="11 12">Belongs to the TonB-dependent receptor family.</text>
</comment>
<keyword evidence="6" id="KW-0408">Iron</keyword>
<evidence type="ECO:0000256" key="3">
    <source>
        <dbReference type="ARBA" id="ARBA00022452"/>
    </source>
</evidence>
<keyword evidence="5 11" id="KW-0812">Transmembrane</keyword>
<feature type="domain" description="TonB-dependent receptor plug" evidence="15">
    <location>
        <begin position="68"/>
        <end position="176"/>
    </location>
</feature>
<dbReference type="InterPro" id="IPR000531">
    <property type="entry name" value="Beta-barrel_TonB"/>
</dbReference>
<organism evidence="16 17">
    <name type="scientific">Sphingobium algorifonticola</name>
    <dbReference type="NCBI Taxonomy" id="2008318"/>
    <lineage>
        <taxon>Bacteria</taxon>
        <taxon>Pseudomonadati</taxon>
        <taxon>Pseudomonadota</taxon>
        <taxon>Alphaproteobacteria</taxon>
        <taxon>Sphingomonadales</taxon>
        <taxon>Sphingomonadaceae</taxon>
        <taxon>Sphingobium</taxon>
    </lineage>
</organism>
<evidence type="ECO:0000259" key="15">
    <source>
        <dbReference type="Pfam" id="PF07715"/>
    </source>
</evidence>
<dbReference type="PANTHER" id="PTHR32552">
    <property type="entry name" value="FERRICHROME IRON RECEPTOR-RELATED"/>
    <property type="match status" value="1"/>
</dbReference>
<keyword evidence="13" id="KW-0732">Signal</keyword>
<evidence type="ECO:0000256" key="5">
    <source>
        <dbReference type="ARBA" id="ARBA00022692"/>
    </source>
</evidence>
<dbReference type="GO" id="GO:0006826">
    <property type="term" value="P:iron ion transport"/>
    <property type="evidence" value="ECO:0007669"/>
    <property type="project" value="UniProtKB-KW"/>
</dbReference>
<dbReference type="PROSITE" id="PS52016">
    <property type="entry name" value="TONB_DEPENDENT_REC_3"/>
    <property type="match status" value="1"/>
</dbReference>
<dbReference type="InterPro" id="IPR039426">
    <property type="entry name" value="TonB-dep_rcpt-like"/>
</dbReference>
<dbReference type="Pfam" id="PF07715">
    <property type="entry name" value="Plug"/>
    <property type="match status" value="1"/>
</dbReference>
<keyword evidence="17" id="KW-1185">Reference proteome</keyword>
<dbReference type="GO" id="GO:0009279">
    <property type="term" value="C:cell outer membrane"/>
    <property type="evidence" value="ECO:0007669"/>
    <property type="project" value="UniProtKB-SubCell"/>
</dbReference>
<evidence type="ECO:0000256" key="6">
    <source>
        <dbReference type="ARBA" id="ARBA00023004"/>
    </source>
</evidence>
<dbReference type="CDD" id="cd01347">
    <property type="entry name" value="ligand_gated_channel"/>
    <property type="match status" value="1"/>
</dbReference>
<feature type="chain" id="PRO_5019352764" evidence="13">
    <location>
        <begin position="30"/>
        <end position="763"/>
    </location>
</feature>
<keyword evidence="7" id="KW-0406">Ion transport</keyword>
<evidence type="ECO:0000256" key="10">
    <source>
        <dbReference type="ARBA" id="ARBA00023237"/>
    </source>
</evidence>
<proteinExistence type="inferred from homology"/>
<dbReference type="OrthoDB" id="7223550at2"/>
<keyword evidence="8 12" id="KW-0798">TonB box</keyword>
<feature type="domain" description="TonB-dependent receptor-like beta-barrel" evidence="14">
    <location>
        <begin position="260"/>
        <end position="712"/>
    </location>
</feature>
<keyword evidence="2 11" id="KW-0813">Transport</keyword>
<feature type="signal peptide" evidence="13">
    <location>
        <begin position="1"/>
        <end position="29"/>
    </location>
</feature>
<keyword evidence="16" id="KW-0675">Receptor</keyword>
<dbReference type="Proteomes" id="UP000282977">
    <property type="component" value="Unassembled WGS sequence"/>
</dbReference>
<keyword evidence="3 11" id="KW-1134">Transmembrane beta strand</keyword>
<dbReference type="PANTHER" id="PTHR32552:SF81">
    <property type="entry name" value="TONB-DEPENDENT OUTER MEMBRANE RECEPTOR"/>
    <property type="match status" value="1"/>
</dbReference>
<dbReference type="InterPro" id="IPR012910">
    <property type="entry name" value="Plug_dom"/>
</dbReference>
<accession>A0A437JA30</accession>
<keyword evidence="4" id="KW-0410">Iron transport</keyword>
<gene>
    <name evidence="16" type="ORF">ENE74_09075</name>
</gene>
<comment type="subcellular location">
    <subcellularLocation>
        <location evidence="1 11">Cell outer membrane</location>
        <topology evidence="1 11">Multi-pass membrane protein</topology>
    </subcellularLocation>
</comment>
<evidence type="ECO:0000313" key="16">
    <source>
        <dbReference type="EMBL" id="RVT42334.1"/>
    </source>
</evidence>
<evidence type="ECO:0000256" key="8">
    <source>
        <dbReference type="ARBA" id="ARBA00023077"/>
    </source>
</evidence>
<dbReference type="Gene3D" id="2.40.170.20">
    <property type="entry name" value="TonB-dependent receptor, beta-barrel domain"/>
    <property type="match status" value="1"/>
</dbReference>
<protein>
    <submittedName>
        <fullName evidence="16">TonB-dependent receptor</fullName>
    </submittedName>
</protein>
<evidence type="ECO:0000256" key="11">
    <source>
        <dbReference type="PROSITE-ProRule" id="PRU01360"/>
    </source>
</evidence>
<dbReference type="InterPro" id="IPR036942">
    <property type="entry name" value="Beta-barrel_TonB_sf"/>
</dbReference>
<evidence type="ECO:0000256" key="4">
    <source>
        <dbReference type="ARBA" id="ARBA00022496"/>
    </source>
</evidence>
<evidence type="ECO:0000256" key="1">
    <source>
        <dbReference type="ARBA" id="ARBA00004571"/>
    </source>
</evidence>
<dbReference type="AlphaFoldDB" id="A0A437JA30"/>
<dbReference type="EMBL" id="RZUL01000002">
    <property type="protein sequence ID" value="RVT42334.1"/>
    <property type="molecule type" value="Genomic_DNA"/>
</dbReference>
<keyword evidence="9 11" id="KW-0472">Membrane</keyword>
<sequence>MMTMKTSALWIEGVSTAVLMVATATSSFAQSAGSAATSEAPIAADDDTTNSSGLRDIIVTAARRSERLQDVPIAVTAIDSEQLRNLNPRQLQDIQKIVPNFNVSQNQGVQSTFYSLRGIGSSNVRSATQASIGIFVDGVYQTSPVQSNTALLDIERVEVLRGPQGTLFGRNSMAGAIQIVTAKPGNMISGSAQAEYGERGLFNVNGNISGPIVNDTLYLSLAASHQEGGGSVFNPNTGSRADTNRENYRASIRLAPEGGAGSLTVTGTYGDILEVSSIADSNPFDYRQNGTTDQTVDGKIRGLAITGELDFGGAALTSISSYDYSAFRTAGDGDGTTAFLFTNSEYRRQRTMSQEVRLASNGAGPFKWLVGLYYYNESYFRRAGETINLAALAPPSIASPFPPAGSRLSVTFFPSATPTTRDTLKVETDNYAAFGEASLDVGQFIFTLGARYTIDEQRGTIVQPDNIGFGYGPLPPTLITQQLASTQTVNAKKFTPRGVISYKPSTDFLAYASVARGFKGGGFNTGLDPTSVTLFTLQPETVTNYEIGLKSSLFGNRLRLNAAAYYMQYNNLQVTQEINPALNLTGLVNAAKARIYGAEVEATWKVSDPLSLNLAIGYNNAQFEDYPNCVAERRNNAGVVTRSAENCAGKDLLQAPRWTVSGGFAYNRPISGKTTLLINGLGRYTGKNYILPTNTAVSEVGNYFVLDGGVGLGFLDGKFALELIGTNILNDRYRVFYQNSPFFGTIYQPSQKRTISVRGTARF</sequence>
<comment type="caution">
    <text evidence="16">The sequence shown here is derived from an EMBL/GenBank/DDBJ whole genome shotgun (WGS) entry which is preliminary data.</text>
</comment>
<dbReference type="Pfam" id="PF00593">
    <property type="entry name" value="TonB_dep_Rec_b-barrel"/>
    <property type="match status" value="1"/>
</dbReference>